<dbReference type="InterPro" id="IPR056884">
    <property type="entry name" value="NPHP3-like_N"/>
</dbReference>
<dbReference type="EMBL" id="ML986598">
    <property type="protein sequence ID" value="KAF2266514.1"/>
    <property type="molecule type" value="Genomic_DNA"/>
</dbReference>
<comment type="caution">
    <text evidence="5">The sequence shown here is derived from an EMBL/GenBank/DDBJ whole genome shotgun (WGS) entry which is preliminary data.</text>
</comment>
<evidence type="ECO:0000256" key="3">
    <source>
        <dbReference type="SAM" id="Phobius"/>
    </source>
</evidence>
<dbReference type="InterPro" id="IPR036770">
    <property type="entry name" value="Ankyrin_rpt-contain_sf"/>
</dbReference>
<dbReference type="Proteomes" id="UP000800093">
    <property type="component" value="Unassembled WGS sequence"/>
</dbReference>
<keyword evidence="3" id="KW-1133">Transmembrane helix</keyword>
<name>A0A9P4KC48_9PLEO</name>
<dbReference type="AlphaFoldDB" id="A0A9P4KC48"/>
<dbReference type="PANTHER" id="PTHR10039:SF15">
    <property type="entry name" value="NACHT DOMAIN-CONTAINING PROTEIN"/>
    <property type="match status" value="1"/>
</dbReference>
<keyword evidence="3" id="KW-0472">Membrane</keyword>
<evidence type="ECO:0000256" key="1">
    <source>
        <dbReference type="ARBA" id="ARBA00022737"/>
    </source>
</evidence>
<dbReference type="SUPFAM" id="SSF48403">
    <property type="entry name" value="Ankyrin repeat"/>
    <property type="match status" value="1"/>
</dbReference>
<feature type="domain" description="Nephrocystin 3-like N-terminal" evidence="4">
    <location>
        <begin position="123"/>
        <end position="170"/>
    </location>
</feature>
<reference evidence="6" key="1">
    <citation type="journal article" date="2020" name="Stud. Mycol.">
        <title>101 Dothideomycetes genomes: A test case for predicting lifestyles and emergence of pathogens.</title>
        <authorList>
            <person name="Haridas S."/>
            <person name="Albert R."/>
            <person name="Binder M."/>
            <person name="Bloem J."/>
            <person name="LaButti K."/>
            <person name="Salamov A."/>
            <person name="Andreopoulos B."/>
            <person name="Baker S."/>
            <person name="Barry K."/>
            <person name="Bills G."/>
            <person name="Bluhm B."/>
            <person name="Cannon C."/>
            <person name="Castanera R."/>
            <person name="Culley D."/>
            <person name="Daum C."/>
            <person name="Ezra D."/>
            <person name="Gonzalez J."/>
            <person name="Henrissat B."/>
            <person name="Kuo A."/>
            <person name="Liang C."/>
            <person name="Lipzen A."/>
            <person name="Lutzoni F."/>
            <person name="Magnuson J."/>
            <person name="Mondo S."/>
            <person name="Nolan M."/>
            <person name="Ohm R."/>
            <person name="Pangilinan J."/>
            <person name="Park H.-J."/>
            <person name="Ramirez L."/>
            <person name="Alfaro M."/>
            <person name="Sun H."/>
            <person name="Tritt A."/>
            <person name="Yoshinaga Y."/>
            <person name="Zwiers L.-H."/>
            <person name="Turgeon B."/>
            <person name="Goodwin S."/>
            <person name="Spatafora J."/>
            <person name="Crous P."/>
            <person name="Grigoriev I."/>
        </authorList>
    </citation>
    <scope>NUCLEOTIDE SEQUENCE [LARGE SCALE GENOMIC DNA]</scope>
    <source>
        <strain evidence="6">CBS 304.66</strain>
    </source>
</reference>
<keyword evidence="6" id="KW-1185">Reference proteome</keyword>
<dbReference type="SMART" id="SM00248">
    <property type="entry name" value="ANK"/>
    <property type="match status" value="3"/>
</dbReference>
<protein>
    <recommendedName>
        <fullName evidence="4">Nephrocystin 3-like N-terminal domain-containing protein</fullName>
    </recommendedName>
</protein>
<dbReference type="PROSITE" id="PS50297">
    <property type="entry name" value="ANK_REP_REGION"/>
    <property type="match status" value="1"/>
</dbReference>
<proteinExistence type="predicted"/>
<keyword evidence="3" id="KW-0812">Transmembrane</keyword>
<dbReference type="OrthoDB" id="539213at2759"/>
<keyword evidence="1" id="KW-0677">Repeat</keyword>
<keyword evidence="2" id="KW-0040">ANK repeat</keyword>
<evidence type="ECO:0000313" key="6">
    <source>
        <dbReference type="Proteomes" id="UP000800093"/>
    </source>
</evidence>
<dbReference type="Gene3D" id="1.25.40.20">
    <property type="entry name" value="Ankyrin repeat-containing domain"/>
    <property type="match status" value="1"/>
</dbReference>
<dbReference type="InterPro" id="IPR002110">
    <property type="entry name" value="Ankyrin_rpt"/>
</dbReference>
<dbReference type="PANTHER" id="PTHR10039">
    <property type="entry name" value="AMELOGENIN"/>
    <property type="match status" value="1"/>
</dbReference>
<evidence type="ECO:0000259" key="4">
    <source>
        <dbReference type="Pfam" id="PF24883"/>
    </source>
</evidence>
<dbReference type="PROSITE" id="PS50088">
    <property type="entry name" value="ANK_REPEAT"/>
    <property type="match status" value="1"/>
</dbReference>
<gene>
    <name evidence="5" type="ORF">CC78DRAFT_578220</name>
</gene>
<evidence type="ECO:0000313" key="5">
    <source>
        <dbReference type="EMBL" id="KAF2266514.1"/>
    </source>
</evidence>
<accession>A0A9P4KC48</accession>
<evidence type="ECO:0000256" key="2">
    <source>
        <dbReference type="PROSITE-ProRule" id="PRU00023"/>
    </source>
</evidence>
<sequence>MAELSVASGVAGLMSLGITICKGILIYYDSYRGSQGNIDNTCALVETGKFNKNVIDTVDLSIKSCTQGTKCLRRRLAKIRSAPSDAKWKTRLGSTIRKTLYPFQESTLVQIREFCVEVKDNLALALAALNVFSKVFIVIDALDECSDAEDVRSILIAELKKLPSRICLLVMLQPIPNLETLLEDAVFHGPSYLGILVNKTTRRKIKNALEMLQEGLDSIYEELVIRIKLQNPKDHADLAIKVLGWIFYAVKLLTITPVQHALAVEHRDRDLDEDGIPDRDLLVSDIAATCLPYLQFYVFGYLKEGVTNREVVLSLMRRQPLHSYSAQHREDHLRADCDPSTHHQAVRTLEDEKRVHPFMWVRDYADSVIKGAYFRPSSARGNENIARILIDRGAELDLVDGYNATPLYRASKAGEERVAKRLLDSGGDPLVAVVEMLPKYRADPRARGHYGYNPFYQAGDQGHEEVARILRSGYLRAGEAYECGYSALGNCI</sequence>
<feature type="repeat" description="ANK" evidence="2">
    <location>
        <begin position="402"/>
        <end position="428"/>
    </location>
</feature>
<dbReference type="Pfam" id="PF24883">
    <property type="entry name" value="NPHP3_N"/>
    <property type="match status" value="1"/>
</dbReference>
<organism evidence="5 6">
    <name type="scientific">Lojkania enalia</name>
    <dbReference type="NCBI Taxonomy" id="147567"/>
    <lineage>
        <taxon>Eukaryota</taxon>
        <taxon>Fungi</taxon>
        <taxon>Dikarya</taxon>
        <taxon>Ascomycota</taxon>
        <taxon>Pezizomycotina</taxon>
        <taxon>Dothideomycetes</taxon>
        <taxon>Pleosporomycetidae</taxon>
        <taxon>Pleosporales</taxon>
        <taxon>Pleosporales incertae sedis</taxon>
        <taxon>Lojkania</taxon>
    </lineage>
</organism>
<feature type="transmembrane region" description="Helical" evidence="3">
    <location>
        <begin position="6"/>
        <end position="28"/>
    </location>
</feature>